<keyword evidence="2 7" id="KW-0378">Hydrolase</keyword>
<keyword evidence="5 7" id="KW-0326">Glycosidase</keyword>
<feature type="signal peptide" evidence="8">
    <location>
        <begin position="1"/>
        <end position="22"/>
    </location>
</feature>
<comment type="caution">
    <text evidence="10">The sequence shown here is derived from an EMBL/GenBank/DDBJ whole genome shotgun (WGS) entry which is preliminary data.</text>
</comment>
<evidence type="ECO:0000259" key="9">
    <source>
        <dbReference type="Pfam" id="PF00150"/>
    </source>
</evidence>
<comment type="similarity">
    <text evidence="1 7">Belongs to the glycosyl hydrolase 5 (cellulase A) family.</text>
</comment>
<evidence type="ECO:0000313" key="10">
    <source>
        <dbReference type="EMBL" id="NSL55448.1"/>
    </source>
</evidence>
<evidence type="ECO:0000256" key="7">
    <source>
        <dbReference type="RuleBase" id="RU361153"/>
    </source>
</evidence>
<keyword evidence="11" id="KW-1185">Reference proteome</keyword>
<reference evidence="10 11" key="1">
    <citation type="submission" date="2020-06" db="EMBL/GenBank/DDBJ databases">
        <title>Draft genome of Uliginosibacterium sp. IMCC34675.</title>
        <authorList>
            <person name="Song J."/>
        </authorList>
    </citation>
    <scope>NUCLEOTIDE SEQUENCE [LARGE SCALE GENOMIC DNA]</scope>
    <source>
        <strain evidence="10 11">IMCC34675</strain>
    </source>
</reference>
<dbReference type="InterPro" id="IPR050386">
    <property type="entry name" value="Glycosyl_hydrolase_5"/>
</dbReference>
<dbReference type="Gene3D" id="3.20.20.80">
    <property type="entry name" value="Glycosidases"/>
    <property type="match status" value="1"/>
</dbReference>
<evidence type="ECO:0000256" key="1">
    <source>
        <dbReference type="ARBA" id="ARBA00005641"/>
    </source>
</evidence>
<proteinExistence type="inferred from homology"/>
<dbReference type="RefSeq" id="WP_170021849.1">
    <property type="nucleotide sequence ID" value="NZ_JABCSC020000002.1"/>
</dbReference>
<dbReference type="InterPro" id="IPR017853">
    <property type="entry name" value="GH"/>
</dbReference>
<keyword evidence="6" id="KW-0624">Polysaccharide degradation</keyword>
<evidence type="ECO:0000256" key="5">
    <source>
        <dbReference type="ARBA" id="ARBA00023295"/>
    </source>
</evidence>
<dbReference type="GO" id="GO:0016787">
    <property type="term" value="F:hydrolase activity"/>
    <property type="evidence" value="ECO:0007669"/>
    <property type="project" value="UniProtKB-KW"/>
</dbReference>
<name>A0ABX2IMC4_9RHOO</name>
<evidence type="ECO:0000256" key="2">
    <source>
        <dbReference type="ARBA" id="ARBA00022801"/>
    </source>
</evidence>
<gene>
    <name evidence="10" type="ORF">HJ583_010470</name>
</gene>
<keyword evidence="8" id="KW-0732">Signal</keyword>
<dbReference type="SUPFAM" id="SSF51445">
    <property type="entry name" value="(Trans)glycosidases"/>
    <property type="match status" value="1"/>
</dbReference>
<dbReference type="Proteomes" id="UP000778523">
    <property type="component" value="Unassembled WGS sequence"/>
</dbReference>
<evidence type="ECO:0000256" key="6">
    <source>
        <dbReference type="ARBA" id="ARBA00023326"/>
    </source>
</evidence>
<dbReference type="InterPro" id="IPR001547">
    <property type="entry name" value="Glyco_hydro_5"/>
</dbReference>
<accession>A0ABX2IMC4</accession>
<evidence type="ECO:0000256" key="3">
    <source>
        <dbReference type="ARBA" id="ARBA00023001"/>
    </source>
</evidence>
<keyword evidence="3" id="KW-0136">Cellulose degradation</keyword>
<dbReference type="PANTHER" id="PTHR31297:SF41">
    <property type="entry name" value="ENDOGLUCANASE, PUTATIVE (AFU_ORTHOLOGUE AFUA_5G01830)-RELATED"/>
    <property type="match status" value="1"/>
</dbReference>
<organism evidence="10 11">
    <name type="scientific">Uliginosibacterium aquaticum</name>
    <dbReference type="NCBI Taxonomy" id="2731212"/>
    <lineage>
        <taxon>Bacteria</taxon>
        <taxon>Pseudomonadati</taxon>
        <taxon>Pseudomonadota</taxon>
        <taxon>Betaproteobacteria</taxon>
        <taxon>Rhodocyclales</taxon>
        <taxon>Zoogloeaceae</taxon>
        <taxon>Uliginosibacterium</taxon>
    </lineage>
</organism>
<feature type="domain" description="Glycoside hydrolase family 5" evidence="9">
    <location>
        <begin position="43"/>
        <end position="313"/>
    </location>
</feature>
<dbReference type="PROSITE" id="PS00659">
    <property type="entry name" value="GLYCOSYL_HYDROL_F5"/>
    <property type="match status" value="1"/>
</dbReference>
<keyword evidence="4" id="KW-0119">Carbohydrate metabolism</keyword>
<dbReference type="InterPro" id="IPR018087">
    <property type="entry name" value="Glyco_hydro_5_CS"/>
</dbReference>
<dbReference type="PANTHER" id="PTHR31297">
    <property type="entry name" value="GLUCAN ENDO-1,6-BETA-GLUCOSIDASE B"/>
    <property type="match status" value="1"/>
</dbReference>
<dbReference type="EMBL" id="JABCSC020000002">
    <property type="protein sequence ID" value="NSL55448.1"/>
    <property type="molecule type" value="Genomic_DNA"/>
</dbReference>
<dbReference type="Pfam" id="PF00150">
    <property type="entry name" value="Cellulase"/>
    <property type="match status" value="1"/>
</dbReference>
<evidence type="ECO:0000313" key="11">
    <source>
        <dbReference type="Proteomes" id="UP000778523"/>
    </source>
</evidence>
<feature type="chain" id="PRO_5046443427" evidence="8">
    <location>
        <begin position="23"/>
        <end position="481"/>
    </location>
</feature>
<evidence type="ECO:0000256" key="8">
    <source>
        <dbReference type="SAM" id="SignalP"/>
    </source>
</evidence>
<evidence type="ECO:0000256" key="4">
    <source>
        <dbReference type="ARBA" id="ARBA00023277"/>
    </source>
</evidence>
<protein>
    <submittedName>
        <fullName evidence="10">Glycoside hydrolase family 5 protein</fullName>
    </submittedName>
</protein>
<sequence>MHKILGSLLLASCTLASSLAHAASASEITRSMMPGWNLGNALDAIGGETNWGNPKTTRAMIDKVRSAGFKSLRVPVSWDDYTSGSSYSIASTRLDRVEEVVNYGLANGMYVIINVHHHNGWEAPTYANQSTAKDRLGKLWQQIATRFKGYDEHLIFEVMNEPRSGEDWTGTAENYAVVNTLNAAALSTIRATGGNNASRLVMLPSYVAGPWDVQINALSLPADNMLAASIHAYIPYAFAMEYPGSSSFTDTALVDSVFAGLNTRFIAKGIPVVMGEWGTTNKGNYTERVKHAEYYVKAAAKLGIPVIVWDNNVFNTGGEAFGLLNRSTLSWTYPEIVTAIMQGASTMSGASSSAAASAASSSKAAASSSAASSSSKASSAASTSSAAASSVASSSKAASSATSSASATPALLGTGDYPTGFSKCSAENATCTVPTGTGWVAFGRKGKWVARNVGVGKSIACSVAAFGSNPGGNPNKCAYQK</sequence>